<dbReference type="InterPro" id="IPR046020">
    <property type="entry name" value="DUF5977"/>
</dbReference>
<protein>
    <recommendedName>
        <fullName evidence="2">DUF5977 domain-containing protein</fullName>
    </recommendedName>
</protein>
<evidence type="ECO:0000256" key="1">
    <source>
        <dbReference type="SAM" id="SignalP"/>
    </source>
</evidence>
<dbReference type="EMBL" id="JACIEP010000036">
    <property type="protein sequence ID" value="MBB4038358.1"/>
    <property type="molecule type" value="Genomic_DNA"/>
</dbReference>
<reference evidence="3 4" key="1">
    <citation type="submission" date="2020-08" db="EMBL/GenBank/DDBJ databases">
        <title>Genomic Encyclopedia of Type Strains, Phase IV (KMG-IV): sequencing the most valuable type-strain genomes for metagenomic binning, comparative biology and taxonomic classification.</title>
        <authorList>
            <person name="Goeker M."/>
        </authorList>
    </citation>
    <scope>NUCLEOTIDE SEQUENCE [LARGE SCALE GENOMIC DNA]</scope>
    <source>
        <strain evidence="3 4">DSM 104969</strain>
    </source>
</reference>
<feature type="chain" id="PRO_5032320228" description="DUF5977 domain-containing protein" evidence="1">
    <location>
        <begin position="23"/>
        <end position="1204"/>
    </location>
</feature>
<evidence type="ECO:0000313" key="3">
    <source>
        <dbReference type="EMBL" id="MBB4038358.1"/>
    </source>
</evidence>
<dbReference type="Pfam" id="PF19404">
    <property type="entry name" value="DUF5977"/>
    <property type="match status" value="1"/>
</dbReference>
<evidence type="ECO:0000313" key="4">
    <source>
        <dbReference type="Proteomes" id="UP000555103"/>
    </source>
</evidence>
<keyword evidence="1" id="KW-0732">Signal</keyword>
<feature type="signal peptide" evidence="1">
    <location>
        <begin position="1"/>
        <end position="22"/>
    </location>
</feature>
<accession>A0A840CW11</accession>
<evidence type="ECO:0000259" key="2">
    <source>
        <dbReference type="Pfam" id="PF19404"/>
    </source>
</evidence>
<dbReference type="AlphaFoldDB" id="A0A840CW11"/>
<proteinExistence type="predicted"/>
<keyword evidence="4" id="KW-1185">Reference proteome</keyword>
<dbReference type="Gene3D" id="2.180.10.10">
    <property type="entry name" value="RHS repeat-associated core"/>
    <property type="match status" value="1"/>
</dbReference>
<organism evidence="3 4">
    <name type="scientific">Dysgonomonas hofstadii</name>
    <dbReference type="NCBI Taxonomy" id="637886"/>
    <lineage>
        <taxon>Bacteria</taxon>
        <taxon>Pseudomonadati</taxon>
        <taxon>Bacteroidota</taxon>
        <taxon>Bacteroidia</taxon>
        <taxon>Bacteroidales</taxon>
        <taxon>Dysgonomonadaceae</taxon>
        <taxon>Dysgonomonas</taxon>
    </lineage>
</organism>
<sequence length="1204" mass="138817">MKKKILLCFTIGLILNPCITIAQDQESTGQKINILTPNAESFRIYGDIPVSLYTGIPQISIPLHTINLDHSNIDISLNYHASGFKPENHPSWVGLGWNLNIGGVINREIKNVVDETSMENTIDNGLGFYYSYSILNKNNWYIPNDPMSVNNEFHHRYCDIDTQPDVFSFNFLGYSGKFYINHLGEWIVECDAPVKILFDDQDIQSGEKFMDKHFRKFTIIDDKGVKYIFGGENAIEYSQSMFPKNSNYERGWRAVSWYLKEIIPPVGEPVYFNYERGPYQSTFSCMGKYKPQRRSGSYQNTMYDYVLGDYIHGGVSGSIMSPVYLTSIACPEKNLTISFETSRSNDLIYPETNYRDFFYKDGSIIPSYFLGFNVTANIPYFQRNPDDERKASLSTGTGQFKDRFIWLKLNKIVLKYTDENNLETISKNIQFSYIERPDIRRKLSSVSILYPLSINPETYTFEYSYSLPPNMIKEPEYLSEYTDNWGYANNKFLWKEEDQKNRPKTSEKERAKLAILSKIIYPTKGYSMFVFENHDYSAYVPISENANYLSYTNNTFAGGLRIKKIINVPQTGEYTIKEYSYLKINRDNVSSGILHSNPAYFISSGDLLFDNSGTHITYSSVQEKYKNGSFKATHFITEEGGLRLGEPISSVFDDLPVYTNGDWKAGVPRSRRDIERGKVSDEYYCDSLGKIYKSIHYSYVNIGKEPSNSIRTLDPAYMTVYYPGQDDGWLSVDRYKKGAAAHYYYCYANKLSSIREIQYNKNSSFFYGNTATMPPASDIILSSKSMEHDENKQLVKESTINSNGNINETIIKYPYTELTQSIFSTMVEMNMLSYPIYQKTSVNNILLKLYEYNYSLLNNKYVQLTSIKETFRNNTSIISSELKYNTIGKLIEVKDYTGLHQSYLWDYKGRNVKAILNNLSVDDLKREISDNIINCSIQNMNWNDLLSQLQIKFPNSYIKSYNYNYKGNIVKITAENQISIYFEYNTDEKLESIKDQNLNTTESYFYKYNPEFINNNIYLNEFTTISADKLCAVGYIPAPGSRATLDIPAGTYISTVSQAEANQKVWDQHYQEVKDIAEAQGSCIIHEEISLSNTTNSNIQTFRAYIEGDSLVIGYIYLNWTDAFNYSSPNVFNGSVSVAEIKDRAYIPTQTTFVDYEMYGNIWTIWVEYNGNVYIRLKQMNASNMIPRWQDGFQIGSDLCFPLN</sequence>
<dbReference type="RefSeq" id="WP_183309139.1">
    <property type="nucleotide sequence ID" value="NZ_JACIEP010000036.1"/>
</dbReference>
<feature type="domain" description="DUF5977" evidence="2">
    <location>
        <begin position="1018"/>
        <end position="1084"/>
    </location>
</feature>
<comment type="caution">
    <text evidence="3">The sequence shown here is derived from an EMBL/GenBank/DDBJ whole genome shotgun (WGS) entry which is preliminary data.</text>
</comment>
<name>A0A840CW11_9BACT</name>
<dbReference type="Proteomes" id="UP000555103">
    <property type="component" value="Unassembled WGS sequence"/>
</dbReference>
<gene>
    <name evidence="3" type="ORF">GGR21_004297</name>
</gene>